<dbReference type="PANTHER" id="PTHR13256">
    <property type="entry name" value="N-ACETYLTRANSFERASE 9"/>
    <property type="match status" value="1"/>
</dbReference>
<organism evidence="6 7">
    <name type="scientific">Saitozyma podzolica</name>
    <dbReference type="NCBI Taxonomy" id="1890683"/>
    <lineage>
        <taxon>Eukaryota</taxon>
        <taxon>Fungi</taxon>
        <taxon>Dikarya</taxon>
        <taxon>Basidiomycota</taxon>
        <taxon>Agaricomycotina</taxon>
        <taxon>Tremellomycetes</taxon>
        <taxon>Tremellales</taxon>
        <taxon>Trimorphomycetaceae</taxon>
        <taxon>Saitozyma</taxon>
    </lineage>
</organism>
<dbReference type="Proteomes" id="UP000279259">
    <property type="component" value="Unassembled WGS sequence"/>
</dbReference>
<evidence type="ECO:0000313" key="7">
    <source>
        <dbReference type="Proteomes" id="UP000279259"/>
    </source>
</evidence>
<protein>
    <recommendedName>
        <fullName evidence="5">N-acetyltransferase domain-containing protein</fullName>
    </recommendedName>
</protein>
<accession>A0A427YEH4</accession>
<evidence type="ECO:0000259" key="5">
    <source>
        <dbReference type="Pfam" id="PF13302"/>
    </source>
</evidence>
<keyword evidence="3" id="KW-0012">Acyltransferase</keyword>
<dbReference type="STRING" id="1890683.A0A427YEH4"/>
<comment type="similarity">
    <text evidence="1">Belongs to the acetyltransferase family. GNAT subfamily.</text>
</comment>
<gene>
    <name evidence="6" type="ORF">EHS25_002126</name>
</gene>
<dbReference type="InterPro" id="IPR016181">
    <property type="entry name" value="Acyl_CoA_acyltransferase"/>
</dbReference>
<evidence type="ECO:0000256" key="1">
    <source>
        <dbReference type="ARBA" id="ARBA00009342"/>
    </source>
</evidence>
<evidence type="ECO:0000256" key="4">
    <source>
        <dbReference type="SAM" id="MobiDB-lite"/>
    </source>
</evidence>
<feature type="region of interest" description="Disordered" evidence="4">
    <location>
        <begin position="155"/>
        <end position="218"/>
    </location>
</feature>
<dbReference type="Gene3D" id="3.40.630.30">
    <property type="match status" value="1"/>
</dbReference>
<reference evidence="6 7" key="1">
    <citation type="submission" date="2018-11" db="EMBL/GenBank/DDBJ databases">
        <title>Genome sequence of Saitozyma podzolica DSM 27192.</title>
        <authorList>
            <person name="Aliyu H."/>
            <person name="Gorte O."/>
            <person name="Ochsenreither K."/>
        </authorList>
    </citation>
    <scope>NUCLEOTIDE SEQUENCE [LARGE SCALE GENOMIC DNA]</scope>
    <source>
        <strain evidence="6 7">DSM 27192</strain>
    </source>
</reference>
<dbReference type="InterPro" id="IPR039135">
    <property type="entry name" value="NAT9-like"/>
</dbReference>
<keyword evidence="7" id="KW-1185">Reference proteome</keyword>
<dbReference type="InterPro" id="IPR000182">
    <property type="entry name" value="GNAT_dom"/>
</dbReference>
<keyword evidence="2" id="KW-0808">Transferase</keyword>
<dbReference type="AlphaFoldDB" id="A0A427YEH4"/>
<evidence type="ECO:0000256" key="2">
    <source>
        <dbReference type="ARBA" id="ARBA00022679"/>
    </source>
</evidence>
<dbReference type="OrthoDB" id="5043642at2759"/>
<evidence type="ECO:0000313" key="6">
    <source>
        <dbReference type="EMBL" id="RSH89575.1"/>
    </source>
</evidence>
<sequence length="218" mass="24328">MKSPELLELTASEPLTFDEEMEMQQKWHLDEDKLTFILLERPGSSPSSSHPVLTPDEIRECRMVGDVNMFLPNGPHEEGECEIMIASPDDRRKGFAREALTLFLGYAIPTLGLRPTNLIARIGRSNSASMALFESLGFGIVKVVEVWDEVEMRWGHTPGSHLGSTDGEAESAEMGSIEGEAENGDGGNEEDEKERRRKDTEWKLRVPEGRTGVYDPPL</sequence>
<evidence type="ECO:0000256" key="3">
    <source>
        <dbReference type="ARBA" id="ARBA00023315"/>
    </source>
</evidence>
<name>A0A427YEH4_9TREE</name>
<feature type="compositionally biased region" description="Acidic residues" evidence="4">
    <location>
        <begin position="179"/>
        <end position="192"/>
    </location>
</feature>
<dbReference type="GO" id="GO:0008080">
    <property type="term" value="F:N-acetyltransferase activity"/>
    <property type="evidence" value="ECO:0007669"/>
    <property type="project" value="InterPro"/>
</dbReference>
<feature type="domain" description="N-acetyltransferase" evidence="5">
    <location>
        <begin position="59"/>
        <end position="138"/>
    </location>
</feature>
<dbReference type="Pfam" id="PF13302">
    <property type="entry name" value="Acetyltransf_3"/>
    <property type="match status" value="1"/>
</dbReference>
<dbReference type="EMBL" id="RSCD01000013">
    <property type="protein sequence ID" value="RSH89575.1"/>
    <property type="molecule type" value="Genomic_DNA"/>
</dbReference>
<dbReference type="SUPFAM" id="SSF55729">
    <property type="entry name" value="Acyl-CoA N-acyltransferases (Nat)"/>
    <property type="match status" value="1"/>
</dbReference>
<dbReference type="PANTHER" id="PTHR13256:SF16">
    <property type="entry name" value="ALPHA_BETA-TUBULIN-N-ACETYLTRANSFERASE 9"/>
    <property type="match status" value="1"/>
</dbReference>
<feature type="compositionally biased region" description="Basic and acidic residues" evidence="4">
    <location>
        <begin position="193"/>
        <end position="208"/>
    </location>
</feature>
<proteinExistence type="inferred from homology"/>
<comment type="caution">
    <text evidence="6">The sequence shown here is derived from an EMBL/GenBank/DDBJ whole genome shotgun (WGS) entry which is preliminary data.</text>
</comment>